<evidence type="ECO:0000259" key="4">
    <source>
        <dbReference type="Pfam" id="PF17111"/>
    </source>
</evidence>
<dbReference type="Pfam" id="PF17111">
    <property type="entry name" value="PigL_N"/>
    <property type="match status" value="1"/>
</dbReference>
<dbReference type="PANTHER" id="PTHR37784:SF2">
    <property type="entry name" value="HIGH-OSMOLARITY-INDUCED TRANSCRIPTION PROTEIN 1"/>
    <property type="match status" value="1"/>
</dbReference>
<evidence type="ECO:0000256" key="1">
    <source>
        <dbReference type="SAM" id="Coils"/>
    </source>
</evidence>
<evidence type="ECO:0000313" key="5">
    <source>
        <dbReference type="EMBL" id="KDN60293.1"/>
    </source>
</evidence>
<dbReference type="OrthoDB" id="428577at2759"/>
<evidence type="ECO:0000256" key="2">
    <source>
        <dbReference type="SAM" id="MobiDB-lite"/>
    </source>
</evidence>
<evidence type="ECO:0008006" key="7">
    <source>
        <dbReference type="Google" id="ProtNLM"/>
    </source>
</evidence>
<dbReference type="STRING" id="1173701.A0A066WTT0"/>
<feature type="compositionally biased region" description="Basic and acidic residues" evidence="2">
    <location>
        <begin position="288"/>
        <end position="309"/>
    </location>
</feature>
<feature type="domain" description="Transcription activator GCR1-like" evidence="3">
    <location>
        <begin position="636"/>
        <end position="711"/>
    </location>
</feature>
<dbReference type="Proteomes" id="UP000027238">
    <property type="component" value="Unassembled WGS sequence"/>
</dbReference>
<dbReference type="GO" id="GO:0000981">
    <property type="term" value="F:DNA-binding transcription factor activity, RNA polymerase II-specific"/>
    <property type="evidence" value="ECO:0007669"/>
    <property type="project" value="TreeGrafter"/>
</dbReference>
<dbReference type="HOGENOM" id="CLU_345817_0_0_1"/>
<feature type="compositionally biased region" description="Polar residues" evidence="2">
    <location>
        <begin position="444"/>
        <end position="456"/>
    </location>
</feature>
<dbReference type="InterPro" id="IPR031348">
    <property type="entry name" value="PigL_N"/>
</dbReference>
<dbReference type="GO" id="GO:0000978">
    <property type="term" value="F:RNA polymerase II cis-regulatory region sequence-specific DNA binding"/>
    <property type="evidence" value="ECO:0007669"/>
    <property type="project" value="TreeGrafter"/>
</dbReference>
<dbReference type="AlphaFoldDB" id="A0A066WTT0"/>
<sequence length="817" mass="90751">MDPLYVVFCFSWLQYSGQSTAKRGLTGTITTLAFNLTTFVRDVRDARSEIDAVSRELLSLKSVLELIADDFENAPRPPPDSLLVQVSGVLSNCNNIVGEVDGCVQAHQGSRIQKGARWVAFGRGDMARLRATLEAHKTTLNLALEMLSLTTLRDVQQETAAAKQNTDVLVRDSKDLVDGTARILEAIADLQSKLPGNPRFFMLSRYLDDLSTYAETVSDDAEARFESLTIRSAEDPDAGIASSETCPNGEIQEMNNVVRPGPTTPIVHDRWAEIRRDAAERTAQLSQEGKHEDSVGYRKRFDGDGEESIESRVRRIKARVAELTGQVEPPPTRSLWTAQKHESNGRDGTSAMKRPKLVDYSDSEGESTDPPRPVVWSSERPRPPEPQDANELAQIVIQLQQHYTKEVSDLEHQQEEMERRLGAWKAQIEDRLQLQEVFGVDATNPATRKTTQQSDKGNGHVVSLVPPSPSPVPPALLEPSVRPTVPLAQHRNTSIVTLPVHVREVRPEPPTRNGEGERQPPTTHPSPPLVRRSTGKKVPRPWPVGANRRPYEPARKPRNKASGTSRAKAVKTGQVMATGNPDEPHETTKPTTGAGAKDSLQPPTDGQAAPFNPYDDPKYFSTLTVVDEDGTRRPIFQFHRHPATVEEQWAEFRHGLHGQPPVERLEALYRAKWRNSTYGRSWFTRRKAFWDRVKEMLAEGRTEEQALEVMRRRAEGTGGGVPSLIAQLCRERGHGSHPDRRRDRPRSPGRKRGVGVGCDDDGDVDSGRESDEFSGTGRSSPFRPRKRVKVSAAGKERDDDEGSADGMDEAVDGLWVG</sequence>
<gene>
    <name evidence="5" type="ORF">CSUB01_09019</name>
</gene>
<dbReference type="Pfam" id="PF12550">
    <property type="entry name" value="GCR1_C"/>
    <property type="match status" value="1"/>
</dbReference>
<feature type="compositionally biased region" description="Basic and acidic residues" evidence="2">
    <location>
        <begin position="729"/>
        <end position="746"/>
    </location>
</feature>
<dbReference type="GO" id="GO:0060963">
    <property type="term" value="P:positive regulation of ribosomal protein gene transcription by RNA polymerase II"/>
    <property type="evidence" value="ECO:0007669"/>
    <property type="project" value="TreeGrafter"/>
</dbReference>
<name>A0A066WTT0_COLSU</name>
<feature type="region of interest" description="Disordered" evidence="2">
    <location>
        <begin position="729"/>
        <end position="817"/>
    </location>
</feature>
<dbReference type="EMBL" id="JMSE01001530">
    <property type="protein sequence ID" value="KDN60293.1"/>
    <property type="molecule type" value="Genomic_DNA"/>
</dbReference>
<dbReference type="InterPro" id="IPR022210">
    <property type="entry name" value="TF_GCR1-like"/>
</dbReference>
<dbReference type="PANTHER" id="PTHR37784">
    <property type="entry name" value="PROTEIN MSN1"/>
    <property type="match status" value="1"/>
</dbReference>
<feature type="domain" description="Azaphilone pigments biosynthesis cluster protein L N-terminal" evidence="4">
    <location>
        <begin position="35"/>
        <end position="191"/>
    </location>
</feature>
<proteinExistence type="predicted"/>
<feature type="region of interest" description="Disordered" evidence="2">
    <location>
        <begin position="444"/>
        <end position="615"/>
    </location>
</feature>
<dbReference type="InterPro" id="IPR052146">
    <property type="entry name" value="HOT1"/>
</dbReference>
<organism evidence="5 6">
    <name type="scientific">Colletotrichum sublineola</name>
    <name type="common">Sorghum anthracnose fungus</name>
    <dbReference type="NCBI Taxonomy" id="1173701"/>
    <lineage>
        <taxon>Eukaryota</taxon>
        <taxon>Fungi</taxon>
        <taxon>Dikarya</taxon>
        <taxon>Ascomycota</taxon>
        <taxon>Pezizomycotina</taxon>
        <taxon>Sordariomycetes</taxon>
        <taxon>Hypocreomycetidae</taxon>
        <taxon>Glomerellales</taxon>
        <taxon>Glomerellaceae</taxon>
        <taxon>Colletotrichum</taxon>
        <taxon>Colletotrichum graminicola species complex</taxon>
    </lineage>
</organism>
<reference evidence="6" key="1">
    <citation type="journal article" date="2014" name="Genome Announc.">
        <title>Draft genome sequence of Colletotrichum sublineola, a destructive pathogen of cultivated sorghum.</title>
        <authorList>
            <person name="Baroncelli R."/>
            <person name="Sanz-Martin J.M."/>
            <person name="Rech G.E."/>
            <person name="Sukno S.A."/>
            <person name="Thon M.R."/>
        </authorList>
    </citation>
    <scope>NUCLEOTIDE SEQUENCE [LARGE SCALE GENOMIC DNA]</scope>
    <source>
        <strain evidence="6">TX430BB</strain>
    </source>
</reference>
<feature type="compositionally biased region" description="Acidic residues" evidence="2">
    <location>
        <begin position="798"/>
        <end position="811"/>
    </location>
</feature>
<feature type="region of interest" description="Disordered" evidence="2">
    <location>
        <begin position="280"/>
        <end position="309"/>
    </location>
</feature>
<feature type="region of interest" description="Disordered" evidence="2">
    <location>
        <begin position="322"/>
        <end position="388"/>
    </location>
</feature>
<dbReference type="eggNOG" id="KOG2710">
    <property type="taxonomic scope" value="Eukaryota"/>
</dbReference>
<keyword evidence="6" id="KW-1185">Reference proteome</keyword>
<feature type="coiled-coil region" evidence="1">
    <location>
        <begin position="400"/>
        <end position="427"/>
    </location>
</feature>
<feature type="compositionally biased region" description="Pro residues" evidence="2">
    <location>
        <begin position="466"/>
        <end position="476"/>
    </location>
</feature>
<evidence type="ECO:0000313" key="6">
    <source>
        <dbReference type="Proteomes" id="UP000027238"/>
    </source>
</evidence>
<evidence type="ECO:0000259" key="3">
    <source>
        <dbReference type="Pfam" id="PF12550"/>
    </source>
</evidence>
<feature type="compositionally biased region" description="Basic and acidic residues" evidence="2">
    <location>
        <begin position="501"/>
        <end position="518"/>
    </location>
</feature>
<comment type="caution">
    <text evidence="5">The sequence shown here is derived from an EMBL/GenBank/DDBJ whole genome shotgun (WGS) entry which is preliminary data.</text>
</comment>
<accession>A0A066WTT0</accession>
<keyword evidence="1" id="KW-0175">Coiled coil</keyword>
<protein>
    <recommendedName>
        <fullName evidence="7">Fungal N-terminal domain-containing protein</fullName>
    </recommendedName>
</protein>